<dbReference type="EMBL" id="QLMA01000001">
    <property type="protein sequence ID" value="RAJ88241.1"/>
    <property type="molecule type" value="Genomic_DNA"/>
</dbReference>
<keyword evidence="3" id="KW-1185">Reference proteome</keyword>
<evidence type="ECO:0000313" key="2">
    <source>
        <dbReference type="EMBL" id="RAJ88241.1"/>
    </source>
</evidence>
<comment type="caution">
    <text evidence="2">The sequence shown here is derived from an EMBL/GenBank/DDBJ whole genome shotgun (WGS) entry which is preliminary data.</text>
</comment>
<proteinExistence type="predicted"/>
<evidence type="ECO:0000313" key="3">
    <source>
        <dbReference type="Proteomes" id="UP000249819"/>
    </source>
</evidence>
<feature type="transmembrane region" description="Helical" evidence="1">
    <location>
        <begin position="62"/>
        <end position="86"/>
    </location>
</feature>
<gene>
    <name evidence="2" type="ORF">CLV59_1011009</name>
</gene>
<dbReference type="AlphaFoldDB" id="A0A327WF89"/>
<organism evidence="2 3">
    <name type="scientific">Chitinophaga dinghuensis</name>
    <dbReference type="NCBI Taxonomy" id="1539050"/>
    <lineage>
        <taxon>Bacteria</taxon>
        <taxon>Pseudomonadati</taxon>
        <taxon>Bacteroidota</taxon>
        <taxon>Chitinophagia</taxon>
        <taxon>Chitinophagales</taxon>
        <taxon>Chitinophagaceae</taxon>
        <taxon>Chitinophaga</taxon>
    </lineage>
</organism>
<dbReference type="OrthoDB" id="674736at2"/>
<protein>
    <submittedName>
        <fullName evidence="2">Uncharacterized protein</fullName>
    </submittedName>
</protein>
<dbReference type="RefSeq" id="WP_111590883.1">
    <property type="nucleotide sequence ID" value="NZ_QLMA01000001.1"/>
</dbReference>
<name>A0A327WF89_9BACT</name>
<evidence type="ECO:0000256" key="1">
    <source>
        <dbReference type="SAM" id="Phobius"/>
    </source>
</evidence>
<feature type="transmembrane region" description="Helical" evidence="1">
    <location>
        <begin position="32"/>
        <end position="50"/>
    </location>
</feature>
<keyword evidence="1" id="KW-0472">Membrane</keyword>
<feature type="transmembrane region" description="Helical" evidence="1">
    <location>
        <begin position="155"/>
        <end position="175"/>
    </location>
</feature>
<dbReference type="Proteomes" id="UP000249819">
    <property type="component" value="Unassembled WGS sequence"/>
</dbReference>
<keyword evidence="1" id="KW-1133">Transmembrane helix</keyword>
<reference evidence="2 3" key="1">
    <citation type="submission" date="2018-06" db="EMBL/GenBank/DDBJ databases">
        <title>Genomic Encyclopedia of Archaeal and Bacterial Type Strains, Phase II (KMG-II): from individual species to whole genera.</title>
        <authorList>
            <person name="Goeker M."/>
        </authorList>
    </citation>
    <scope>NUCLEOTIDE SEQUENCE [LARGE SCALE GENOMIC DNA]</scope>
    <source>
        <strain evidence="2 3">DSM 29821</strain>
    </source>
</reference>
<keyword evidence="1" id="KW-0812">Transmembrane</keyword>
<sequence>MKSFYSNDYLIEVNEKRCAEYLAASQQFSSKFTVMVVIYSAMSASLWSICRDVLTAGFKNNFMLWTFLLFALCYGLSILFTFLLLIPDEKIAIEGPAYYSNVLKKFLEKAVPKHQIPLSTVIDKELSSYYLADIERVAAEFHSQMEWKRLCYTRSFFFTAIAFALYFICLAIRFFM</sequence>
<accession>A0A327WF89</accession>